<keyword evidence="10" id="KW-0393">Immunoglobulin domain</keyword>
<dbReference type="InterPro" id="IPR007110">
    <property type="entry name" value="Ig-like_dom"/>
</dbReference>
<keyword evidence="9" id="KW-0325">Glycoprotein</keyword>
<dbReference type="GO" id="GO:0030424">
    <property type="term" value="C:axon"/>
    <property type="evidence" value="ECO:0007669"/>
    <property type="project" value="TreeGrafter"/>
</dbReference>
<evidence type="ECO:0000256" key="9">
    <source>
        <dbReference type="ARBA" id="ARBA00023180"/>
    </source>
</evidence>
<feature type="domain" description="Ig-like" evidence="13">
    <location>
        <begin position="112"/>
        <end position="199"/>
    </location>
</feature>
<evidence type="ECO:0000313" key="15">
    <source>
        <dbReference type="EMBL" id="TNN02279.1"/>
    </source>
</evidence>
<dbReference type="SMART" id="SM00409">
    <property type="entry name" value="IG"/>
    <property type="match status" value="4"/>
</dbReference>
<feature type="domain" description="Ig-like" evidence="13">
    <location>
        <begin position="9"/>
        <end position="90"/>
    </location>
</feature>
<evidence type="ECO:0000256" key="3">
    <source>
        <dbReference type="ARBA" id="ARBA00022729"/>
    </source>
</evidence>
<reference evidence="15 16" key="1">
    <citation type="submission" date="2019-04" db="EMBL/GenBank/DDBJ databases">
        <title>The sequence and de novo assembly of Takifugu bimaculatus genome using PacBio and Hi-C technologies.</title>
        <authorList>
            <person name="Xu P."/>
            <person name="Liu B."/>
            <person name="Zhou Z."/>
        </authorList>
    </citation>
    <scope>NUCLEOTIDE SEQUENCE [LARGE SCALE GENOMIC DNA]</scope>
    <source>
        <strain evidence="15">TB-2018</strain>
        <tissue evidence="15">Muscle</tissue>
    </source>
</reference>
<keyword evidence="7 11" id="KW-0472">Membrane</keyword>
<dbReference type="InterPro" id="IPR013098">
    <property type="entry name" value="Ig_I-set"/>
</dbReference>
<evidence type="ECO:0000313" key="16">
    <source>
        <dbReference type="Proteomes" id="UP000516260"/>
    </source>
</evidence>
<evidence type="ECO:0008006" key="17">
    <source>
        <dbReference type="Google" id="ProtNLM"/>
    </source>
</evidence>
<dbReference type="GO" id="GO:0008046">
    <property type="term" value="F:axon guidance receptor activity"/>
    <property type="evidence" value="ECO:0007669"/>
    <property type="project" value="TreeGrafter"/>
</dbReference>
<dbReference type="InterPro" id="IPR003599">
    <property type="entry name" value="Ig_sub"/>
</dbReference>
<dbReference type="FunFam" id="2.60.40.10:FF:000032">
    <property type="entry name" value="palladin isoform X1"/>
    <property type="match status" value="2"/>
</dbReference>
<evidence type="ECO:0000256" key="6">
    <source>
        <dbReference type="ARBA" id="ARBA00022989"/>
    </source>
</evidence>
<evidence type="ECO:0000256" key="4">
    <source>
        <dbReference type="ARBA" id="ARBA00022737"/>
    </source>
</evidence>
<dbReference type="EMBL" id="SWLE01000002">
    <property type="protein sequence ID" value="TNN02279.1"/>
    <property type="molecule type" value="Genomic_DNA"/>
</dbReference>
<dbReference type="InterPro" id="IPR013783">
    <property type="entry name" value="Ig-like_fold"/>
</dbReference>
<feature type="chain" id="PRO_5021239873" description="Neural cell adhesion molecule 3" evidence="12">
    <location>
        <begin position="23"/>
        <end position="685"/>
    </location>
</feature>
<name>A0A4Z2CDM1_9TELE</name>
<dbReference type="Pfam" id="PF00041">
    <property type="entry name" value="fn3"/>
    <property type="match status" value="2"/>
</dbReference>
<dbReference type="PROSITE" id="PS50853">
    <property type="entry name" value="FN3"/>
    <property type="match status" value="2"/>
</dbReference>
<dbReference type="SMART" id="SM00408">
    <property type="entry name" value="IGc2"/>
    <property type="match status" value="4"/>
</dbReference>
<dbReference type="InterPro" id="IPR003961">
    <property type="entry name" value="FN3_dom"/>
</dbReference>
<dbReference type="InterPro" id="IPR003598">
    <property type="entry name" value="Ig_sub2"/>
</dbReference>
<comment type="subcellular location">
    <subcellularLocation>
        <location evidence="1">Membrane</location>
        <topology evidence="1">Single-pass membrane protein</topology>
    </subcellularLocation>
</comment>
<dbReference type="Proteomes" id="UP000516260">
    <property type="component" value="Chromosome 10"/>
</dbReference>
<feature type="signal peptide" evidence="12">
    <location>
        <begin position="1"/>
        <end position="22"/>
    </location>
</feature>
<dbReference type="PRINTS" id="PR01838">
    <property type="entry name" value="NCAMFAMILY"/>
</dbReference>
<evidence type="ECO:0000259" key="14">
    <source>
        <dbReference type="PROSITE" id="PS50853"/>
    </source>
</evidence>
<dbReference type="CDD" id="cd00063">
    <property type="entry name" value="FN3"/>
    <property type="match status" value="2"/>
</dbReference>
<dbReference type="AlphaFoldDB" id="A0A4Z2CDM1"/>
<keyword evidence="16" id="KW-1185">Reference proteome</keyword>
<evidence type="ECO:0000256" key="11">
    <source>
        <dbReference type="SAM" id="Phobius"/>
    </source>
</evidence>
<feature type="domain" description="Ig-like" evidence="13">
    <location>
        <begin position="297"/>
        <end position="384"/>
    </location>
</feature>
<protein>
    <recommendedName>
        <fullName evidence="17">Neural cell adhesion molecule 3</fullName>
    </recommendedName>
</protein>
<keyword evidence="8" id="KW-1015">Disulfide bond</keyword>
<evidence type="ECO:0000256" key="1">
    <source>
        <dbReference type="ARBA" id="ARBA00004167"/>
    </source>
</evidence>
<keyword evidence="5" id="KW-0130">Cell adhesion</keyword>
<keyword evidence="2 11" id="KW-0812">Transmembrane</keyword>
<organism evidence="15 16">
    <name type="scientific">Takifugu bimaculatus</name>
    <dbReference type="NCBI Taxonomy" id="433685"/>
    <lineage>
        <taxon>Eukaryota</taxon>
        <taxon>Metazoa</taxon>
        <taxon>Chordata</taxon>
        <taxon>Craniata</taxon>
        <taxon>Vertebrata</taxon>
        <taxon>Euteleostomi</taxon>
        <taxon>Actinopterygii</taxon>
        <taxon>Neopterygii</taxon>
        <taxon>Teleostei</taxon>
        <taxon>Neoteleostei</taxon>
        <taxon>Acanthomorphata</taxon>
        <taxon>Eupercaria</taxon>
        <taxon>Tetraodontiformes</taxon>
        <taxon>Tetradontoidea</taxon>
        <taxon>Tetraodontidae</taxon>
        <taxon>Takifugu</taxon>
    </lineage>
</organism>
<dbReference type="GO" id="GO:0007156">
    <property type="term" value="P:homophilic cell adhesion via plasma membrane adhesion molecules"/>
    <property type="evidence" value="ECO:0007669"/>
    <property type="project" value="TreeGrafter"/>
</dbReference>
<dbReference type="GO" id="GO:0050808">
    <property type="term" value="P:synapse organization"/>
    <property type="evidence" value="ECO:0007669"/>
    <property type="project" value="TreeGrafter"/>
</dbReference>
<dbReference type="PROSITE" id="PS50835">
    <property type="entry name" value="IG_LIKE"/>
    <property type="match status" value="4"/>
</dbReference>
<accession>A0A4Z2CDM1</accession>
<feature type="domain" description="Ig-like" evidence="13">
    <location>
        <begin position="206"/>
        <end position="280"/>
    </location>
</feature>
<dbReference type="PANTHER" id="PTHR45080:SF29">
    <property type="entry name" value="NEURAL CELL ADHESION MOLECULE 1-LIKE ISOFORM X1"/>
    <property type="match status" value="1"/>
</dbReference>
<dbReference type="PANTHER" id="PTHR45080">
    <property type="entry name" value="CONTACTIN 5"/>
    <property type="match status" value="1"/>
</dbReference>
<dbReference type="SUPFAM" id="SSF48726">
    <property type="entry name" value="Immunoglobulin"/>
    <property type="match status" value="4"/>
</dbReference>
<evidence type="ECO:0000256" key="12">
    <source>
        <dbReference type="SAM" id="SignalP"/>
    </source>
</evidence>
<dbReference type="Gene3D" id="2.60.40.10">
    <property type="entry name" value="Immunoglobulins"/>
    <property type="match status" value="6"/>
</dbReference>
<evidence type="ECO:0000256" key="5">
    <source>
        <dbReference type="ARBA" id="ARBA00022889"/>
    </source>
</evidence>
<dbReference type="InterPro" id="IPR036179">
    <property type="entry name" value="Ig-like_dom_sf"/>
</dbReference>
<comment type="caution">
    <text evidence="15">The sequence shown here is derived from an EMBL/GenBank/DDBJ whole genome shotgun (WGS) entry which is preliminary data.</text>
</comment>
<evidence type="ECO:0000256" key="8">
    <source>
        <dbReference type="ARBA" id="ARBA00023157"/>
    </source>
</evidence>
<dbReference type="CDD" id="cd00096">
    <property type="entry name" value="Ig"/>
    <property type="match status" value="1"/>
</dbReference>
<evidence type="ECO:0000259" key="13">
    <source>
        <dbReference type="PROSITE" id="PS50835"/>
    </source>
</evidence>
<evidence type="ECO:0000256" key="2">
    <source>
        <dbReference type="ARBA" id="ARBA00022692"/>
    </source>
</evidence>
<proteinExistence type="predicted"/>
<keyword evidence="4" id="KW-0677">Repeat</keyword>
<dbReference type="GO" id="GO:0043025">
    <property type="term" value="C:neuronal cell body"/>
    <property type="evidence" value="ECO:0007669"/>
    <property type="project" value="TreeGrafter"/>
</dbReference>
<keyword evidence="6 11" id="KW-1133">Transmembrane helix</keyword>
<dbReference type="Pfam" id="PF13927">
    <property type="entry name" value="Ig_3"/>
    <property type="match status" value="2"/>
</dbReference>
<feature type="transmembrane region" description="Helical" evidence="11">
    <location>
        <begin position="589"/>
        <end position="610"/>
    </location>
</feature>
<evidence type="ECO:0000256" key="7">
    <source>
        <dbReference type="ARBA" id="ARBA00023136"/>
    </source>
</evidence>
<dbReference type="InterPro" id="IPR050958">
    <property type="entry name" value="Cell_Adh-Cytoskel_Orgn"/>
</dbReference>
<keyword evidence="3 12" id="KW-0732">Signal</keyword>
<feature type="domain" description="Fibronectin type-III" evidence="14">
    <location>
        <begin position="386"/>
        <end position="480"/>
    </location>
</feature>
<dbReference type="SMART" id="SM00060">
    <property type="entry name" value="FN3"/>
    <property type="match status" value="2"/>
</dbReference>
<sequence>MKTLALLLPAALLMLLMYKTDAKMEIITTTHDIRVGTEILLLCKAGGEGEITWQKDGEDIDEENVKKMDETSSKLTITQATMEDAGVYSCHCEFDNGHADQIMTQLYIFDGPSFGQTKNYHEFLEGTVGMVSCLVTGQPAVDVIWLRDTKPISSKAGGRLQQMPDNSLFIEKVRREDAGTYTCQGQIRGRGIYSNLSVSVVINVSPKVQLKEGEKKVLAGPETNVSLLCSVEGIPEPNITWTIPTTSDSSRHQFNSNRSQLIINSVTRSDYGEYVCTATNKIGESSGVIMLHVFEAPEVFVSTEQQSVSVGERVSVSCNVSGHPNPELHWINKHNGRALDTSSEHIYVSEGVLVIKDMLPSDGGLYSCMAVSTSGNASRDVAIHTEPGPPYYLSIASGPASVLFSLKTMPVNGGTPITGFVLQWKQDGDKEWKEISIPVSDPLVITNLKQYTSYTVRLAASNAVGVGPFSENKPVRTMGIREPDAPLLKRNDMKVERNTFYIPLQQVDQGASPLQNFYLRYRKDEDDAKWKEMQLSPTSDSISLQDLAFGSRYEVEVTAVNANGSSVPGTFNFTIGEEPKSRSMTKGSVVGIVIVIFLVVFLIVDATCCYKNHCGLLMSIAVKVFGQKVPGMKVLDEESSNGELKLKGISTPRGSLQMGVKKEAGELTEVTCDKASLTKHKYVQS</sequence>
<dbReference type="InterPro" id="IPR009138">
    <property type="entry name" value="Neural_cell_adh"/>
</dbReference>
<dbReference type="SUPFAM" id="SSF49265">
    <property type="entry name" value="Fibronectin type III"/>
    <property type="match status" value="1"/>
</dbReference>
<gene>
    <name evidence="15" type="ORF">fugu_009766</name>
</gene>
<dbReference type="GO" id="GO:0005886">
    <property type="term" value="C:plasma membrane"/>
    <property type="evidence" value="ECO:0007669"/>
    <property type="project" value="TreeGrafter"/>
</dbReference>
<dbReference type="InterPro" id="IPR036116">
    <property type="entry name" value="FN3_sf"/>
</dbReference>
<dbReference type="Pfam" id="PF07679">
    <property type="entry name" value="I-set"/>
    <property type="match status" value="2"/>
</dbReference>
<feature type="domain" description="Fibronectin type-III" evidence="14">
    <location>
        <begin position="482"/>
        <end position="580"/>
    </location>
</feature>
<evidence type="ECO:0000256" key="10">
    <source>
        <dbReference type="ARBA" id="ARBA00023319"/>
    </source>
</evidence>